<keyword evidence="3" id="KW-1185">Reference proteome</keyword>
<dbReference type="OrthoDB" id="3480849at2"/>
<name>A0A3A4ATH6_9ACTN</name>
<comment type="caution">
    <text evidence="2">The sequence shown here is derived from an EMBL/GenBank/DDBJ whole genome shotgun (WGS) entry which is preliminary data.</text>
</comment>
<dbReference type="AlphaFoldDB" id="A0A3A4ATH6"/>
<evidence type="ECO:0000313" key="3">
    <source>
        <dbReference type="Proteomes" id="UP000265768"/>
    </source>
</evidence>
<evidence type="ECO:0000313" key="2">
    <source>
        <dbReference type="EMBL" id="RJL31605.1"/>
    </source>
</evidence>
<keyword evidence="1" id="KW-1133">Transmembrane helix</keyword>
<dbReference type="Proteomes" id="UP000265768">
    <property type="component" value="Unassembled WGS sequence"/>
</dbReference>
<accession>A0A3A4ATH6</accession>
<feature type="transmembrane region" description="Helical" evidence="1">
    <location>
        <begin position="70"/>
        <end position="88"/>
    </location>
</feature>
<keyword evidence="1" id="KW-0812">Transmembrane</keyword>
<keyword evidence="1" id="KW-0472">Membrane</keyword>
<protein>
    <submittedName>
        <fullName evidence="2">Uncharacterized protein</fullName>
    </submittedName>
</protein>
<reference evidence="2 3" key="1">
    <citation type="submission" date="2018-09" db="EMBL/GenBank/DDBJ databases">
        <title>YIM 75507 draft genome.</title>
        <authorList>
            <person name="Tang S."/>
            <person name="Feng Y."/>
        </authorList>
    </citation>
    <scope>NUCLEOTIDE SEQUENCE [LARGE SCALE GENOMIC DNA]</scope>
    <source>
        <strain evidence="2 3">YIM 75507</strain>
    </source>
</reference>
<dbReference type="RefSeq" id="WP_119927633.1">
    <property type="nucleotide sequence ID" value="NZ_QZEY01000006.1"/>
</dbReference>
<dbReference type="EMBL" id="QZEY01000006">
    <property type="protein sequence ID" value="RJL31605.1"/>
    <property type="molecule type" value="Genomic_DNA"/>
</dbReference>
<evidence type="ECO:0000256" key="1">
    <source>
        <dbReference type="SAM" id="Phobius"/>
    </source>
</evidence>
<gene>
    <name evidence="2" type="ORF">D5H75_17940</name>
</gene>
<sequence>MRHLVGFLVGLVVAAVLLFGAGWGQQRVAPGPQPPVNNALGDTRLLLAFAALAGAGLVLGLVVAGRVSPLATLVPALALLGWTGYFLLDRAGAIRLVPVSEATPGMLALLGGGIYTLLGAALLIPVFMPSRWRRREPDLQLHEPVEETYY</sequence>
<proteinExistence type="predicted"/>
<organism evidence="2 3">
    <name type="scientific">Bailinhaonella thermotolerans</name>
    <dbReference type="NCBI Taxonomy" id="1070861"/>
    <lineage>
        <taxon>Bacteria</taxon>
        <taxon>Bacillati</taxon>
        <taxon>Actinomycetota</taxon>
        <taxon>Actinomycetes</taxon>
        <taxon>Streptosporangiales</taxon>
        <taxon>Streptosporangiaceae</taxon>
        <taxon>Bailinhaonella</taxon>
    </lineage>
</organism>
<feature type="transmembrane region" description="Helical" evidence="1">
    <location>
        <begin position="108"/>
        <end position="128"/>
    </location>
</feature>
<feature type="transmembrane region" description="Helical" evidence="1">
    <location>
        <begin position="43"/>
        <end position="63"/>
    </location>
</feature>